<comment type="caution">
    <text evidence="1">The sequence shown here is derived from an EMBL/GenBank/DDBJ whole genome shotgun (WGS) entry which is preliminary data.</text>
</comment>
<evidence type="ECO:0000313" key="2">
    <source>
        <dbReference type="Proteomes" id="UP001597083"/>
    </source>
</evidence>
<dbReference type="EMBL" id="JBHTIR010002053">
    <property type="protein sequence ID" value="MFD0853306.1"/>
    <property type="molecule type" value="Genomic_DNA"/>
</dbReference>
<dbReference type="PANTHER" id="PTHR47495">
    <property type="entry name" value="ALDEHYDE DEHYDROGENASE"/>
    <property type="match status" value="1"/>
</dbReference>
<feature type="non-terminal residue" evidence="1">
    <location>
        <position position="1"/>
    </location>
</feature>
<gene>
    <name evidence="1" type="ORF">ACFQ07_13780</name>
</gene>
<dbReference type="SUPFAM" id="SSF56003">
    <property type="entry name" value="Molybdenum cofactor-binding domain"/>
    <property type="match status" value="1"/>
</dbReference>
<name>A0ABW3CIE0_9ACTN</name>
<dbReference type="InterPro" id="IPR052516">
    <property type="entry name" value="N-heterocyclic_Hydroxylase"/>
</dbReference>
<reference evidence="2" key="1">
    <citation type="journal article" date="2019" name="Int. J. Syst. Evol. Microbiol.">
        <title>The Global Catalogue of Microorganisms (GCM) 10K type strain sequencing project: providing services to taxonomists for standard genome sequencing and annotation.</title>
        <authorList>
            <consortium name="The Broad Institute Genomics Platform"/>
            <consortium name="The Broad Institute Genome Sequencing Center for Infectious Disease"/>
            <person name="Wu L."/>
            <person name="Ma J."/>
        </authorList>
    </citation>
    <scope>NUCLEOTIDE SEQUENCE [LARGE SCALE GENOMIC DNA]</scope>
    <source>
        <strain evidence="2">JCM 31696</strain>
    </source>
</reference>
<accession>A0ABW3CIE0</accession>
<dbReference type="Proteomes" id="UP001597083">
    <property type="component" value="Unassembled WGS sequence"/>
</dbReference>
<evidence type="ECO:0000313" key="1">
    <source>
        <dbReference type="EMBL" id="MFD0853306.1"/>
    </source>
</evidence>
<organism evidence="1 2">
    <name type="scientific">Actinomadura adrarensis</name>
    <dbReference type="NCBI Taxonomy" id="1819600"/>
    <lineage>
        <taxon>Bacteria</taxon>
        <taxon>Bacillati</taxon>
        <taxon>Actinomycetota</taxon>
        <taxon>Actinomycetes</taxon>
        <taxon>Streptosporangiales</taxon>
        <taxon>Thermomonosporaceae</taxon>
        <taxon>Actinomadura</taxon>
    </lineage>
</organism>
<proteinExistence type="predicted"/>
<feature type="non-terminal residue" evidence="1">
    <location>
        <position position="230"/>
    </location>
</feature>
<protein>
    <submittedName>
        <fullName evidence="1">Xanthine dehydrogenase family protein molybdopterin-binding subunit</fullName>
    </submittedName>
</protein>
<dbReference type="PANTHER" id="PTHR47495:SF1">
    <property type="entry name" value="BLL3820 PROTEIN"/>
    <property type="match status" value="1"/>
</dbReference>
<dbReference type="Gene3D" id="3.30.365.10">
    <property type="entry name" value="Aldehyde oxidase/xanthine dehydrogenase, molybdopterin binding domain"/>
    <property type="match status" value="2"/>
</dbReference>
<dbReference type="InterPro" id="IPR037165">
    <property type="entry name" value="AldOxase/xan_DH_Mopterin-bd_sf"/>
</dbReference>
<sequence>TRVTVHVTEGGGSFGRRLFSDVAVEAAEISKKIGKPVKLSWSRTDAFRQGRTHPMSVSRIRACHRGGDVVKYEQRHVSSETDFGHGIGDIITSTAASLPVAGNQAFSQVFFLLSQSTPYHFGPTTQTLKEVPLKFKTASMRNVYSPNIVCARELVVDKLAAGMGKDPVEFRREFIKHERLRAVLNKAAEEGQWGRSLPEGVAQGIAVHAEYRANVAMLVEIDCRPGTVDR</sequence>
<keyword evidence="2" id="KW-1185">Reference proteome</keyword>